<dbReference type="GO" id="GO:0022848">
    <property type="term" value="F:acetylcholine-gated monoatomic cation-selective channel activity"/>
    <property type="evidence" value="ECO:0007669"/>
    <property type="project" value="InterPro"/>
</dbReference>
<feature type="transmembrane region" description="Helical" evidence="14">
    <location>
        <begin position="282"/>
        <end position="300"/>
    </location>
</feature>
<dbReference type="InterPro" id="IPR006202">
    <property type="entry name" value="Neur_chan_lig-bd"/>
</dbReference>
<evidence type="ECO:0000256" key="4">
    <source>
        <dbReference type="ARBA" id="ARBA00022989"/>
    </source>
</evidence>
<dbReference type="FunFam" id="2.70.170.10:FF:000005">
    <property type="entry name" value="Neuronal nicotinic acetylcholine receptor alpha4 subunit"/>
    <property type="match status" value="1"/>
</dbReference>
<dbReference type="PANTHER" id="PTHR18945">
    <property type="entry name" value="NEUROTRANSMITTER GATED ION CHANNEL"/>
    <property type="match status" value="1"/>
</dbReference>
<keyword evidence="11" id="KW-1071">Ligand-gated ion channel</keyword>
<evidence type="ECO:0000259" key="16">
    <source>
        <dbReference type="Pfam" id="PF02931"/>
    </source>
</evidence>
<keyword evidence="7 14" id="KW-0472">Membrane</keyword>
<dbReference type="OrthoDB" id="5975154at2759"/>
<keyword evidence="8" id="KW-1015">Disulfide bond</keyword>
<dbReference type="SUPFAM" id="SSF90112">
    <property type="entry name" value="Neurotransmitter-gated ion-channel transmembrane pore"/>
    <property type="match status" value="1"/>
</dbReference>
<dbReference type="InterPro" id="IPR002394">
    <property type="entry name" value="Nicotinic_acetylcholine_rcpt"/>
</dbReference>
<evidence type="ECO:0000256" key="5">
    <source>
        <dbReference type="ARBA" id="ARBA00023018"/>
    </source>
</evidence>
<evidence type="ECO:0000256" key="10">
    <source>
        <dbReference type="ARBA" id="ARBA00023180"/>
    </source>
</evidence>
<comment type="subcellular location">
    <subcellularLocation>
        <location evidence="13">Synaptic cell membrane</location>
        <topology evidence="13">Multi-pass membrane protein</topology>
    </subcellularLocation>
</comment>
<keyword evidence="10" id="KW-0325">Glycoprotein</keyword>
<sequence length="519" mass="59147">MGLWNRPLLVSSHMAFLAKCIVMIWIVTKCRTEGSNAAAEQDLINDLLKGYNKDAHPIPEQNKSLYMVTFGLELVQLVNVDDKNQIITTNVWVRQKWRNLLLTWDPNKYGGIKRVRIDPSLLWIPDIVLYNSADSEFSGGLEKYKTRVIIDHDGTSAWYSPASFRSTCPIDVTYFPFDQQTCTMKFGSWTFEMVDLDIHADRSPLHSTQYVKSAEWDLLGASKKRNVQSYACCDYPFSDVTIEFVFKRKPLFYIFNLIVPCMIIVSMVLLGFFLPPESGERITLSITVLLAMAVFLQLGAENLPRNSESVPVMGIFYITVMIEVASSLIATCYILHIHHRNSGTAVVPVPRWVNVYILDKLGKFLGVKKPVTEDNYDLSAEVDFKRISLMKKDLDKRFGSTNNHVKTKLLHDTRSRTTTKSTLNSPEEFCMTSSTNSVTSTYPKMDTHQEKNHNNDGGCNSAKTAQGVMVLVDSLKHRRQIEKNQEEWRHLAMVLDRLFFWIFVVVILISTIVVLSRGA</sequence>
<evidence type="ECO:0008006" key="20">
    <source>
        <dbReference type="Google" id="ProtNLM"/>
    </source>
</evidence>
<proteinExistence type="inferred from homology"/>
<feature type="region of interest" description="Disordered" evidence="15">
    <location>
        <begin position="413"/>
        <end position="436"/>
    </location>
</feature>
<dbReference type="Gene3D" id="1.20.58.390">
    <property type="entry name" value="Neurotransmitter-gated ion-channel transmembrane domain"/>
    <property type="match status" value="2"/>
</dbReference>
<dbReference type="InterPro" id="IPR018000">
    <property type="entry name" value="Neurotransmitter_ion_chnl_CS"/>
</dbReference>
<evidence type="ECO:0000256" key="3">
    <source>
        <dbReference type="ARBA" id="ARBA00022692"/>
    </source>
</evidence>
<dbReference type="CDD" id="cd19051">
    <property type="entry name" value="LGIC_TM_cation"/>
    <property type="match status" value="1"/>
</dbReference>
<dbReference type="SUPFAM" id="SSF63712">
    <property type="entry name" value="Nicotinic receptor ligand binding domain-like"/>
    <property type="match status" value="1"/>
</dbReference>
<dbReference type="PRINTS" id="PR00252">
    <property type="entry name" value="NRIONCHANNEL"/>
</dbReference>
<evidence type="ECO:0000256" key="11">
    <source>
        <dbReference type="ARBA" id="ARBA00023286"/>
    </source>
</evidence>
<keyword evidence="2" id="KW-1003">Cell membrane</keyword>
<dbReference type="InterPro" id="IPR006201">
    <property type="entry name" value="Neur_channel"/>
</dbReference>
<dbReference type="GO" id="GO:0004888">
    <property type="term" value="F:transmembrane signaling receptor activity"/>
    <property type="evidence" value="ECO:0007669"/>
    <property type="project" value="InterPro"/>
</dbReference>
<evidence type="ECO:0000256" key="6">
    <source>
        <dbReference type="ARBA" id="ARBA00023065"/>
    </source>
</evidence>
<evidence type="ECO:0000256" key="1">
    <source>
        <dbReference type="ARBA" id="ARBA00022448"/>
    </source>
</evidence>
<feature type="domain" description="Neurotransmitter-gated ion-channel ligand-binding" evidence="16">
    <location>
        <begin position="40"/>
        <end position="250"/>
    </location>
</feature>
<dbReference type="InterPro" id="IPR036719">
    <property type="entry name" value="Neuro-gated_channel_TM_sf"/>
</dbReference>
<feature type="transmembrane region" description="Helical" evidence="14">
    <location>
        <begin position="498"/>
        <end position="516"/>
    </location>
</feature>
<feature type="compositionally biased region" description="Polar residues" evidence="15">
    <location>
        <begin position="416"/>
        <end position="436"/>
    </location>
</feature>
<dbReference type="InterPro" id="IPR036734">
    <property type="entry name" value="Neur_chan_lig-bd_sf"/>
</dbReference>
<evidence type="ECO:0000256" key="7">
    <source>
        <dbReference type="ARBA" id="ARBA00023136"/>
    </source>
</evidence>
<keyword evidence="4 14" id="KW-1133">Transmembrane helix</keyword>
<gene>
    <name evidence="18" type="ORF">pdam_00004232</name>
</gene>
<dbReference type="Pfam" id="PF02932">
    <property type="entry name" value="Neur_chan_memb"/>
    <property type="match status" value="1"/>
</dbReference>
<keyword evidence="1 14" id="KW-0813">Transport</keyword>
<dbReference type="Pfam" id="PF02931">
    <property type="entry name" value="Neur_chan_LBD"/>
    <property type="match status" value="1"/>
</dbReference>
<organism evidence="18 19">
    <name type="scientific">Pocillopora damicornis</name>
    <name type="common">Cauliflower coral</name>
    <name type="synonym">Millepora damicornis</name>
    <dbReference type="NCBI Taxonomy" id="46731"/>
    <lineage>
        <taxon>Eukaryota</taxon>
        <taxon>Metazoa</taxon>
        <taxon>Cnidaria</taxon>
        <taxon>Anthozoa</taxon>
        <taxon>Hexacorallia</taxon>
        <taxon>Scleractinia</taxon>
        <taxon>Astrocoeniina</taxon>
        <taxon>Pocilloporidae</taxon>
        <taxon>Pocillopora</taxon>
    </lineage>
</organism>
<reference evidence="18 19" key="1">
    <citation type="journal article" date="2018" name="Sci. Rep.">
        <title>Comparative analysis of the Pocillopora damicornis genome highlights role of immune system in coral evolution.</title>
        <authorList>
            <person name="Cunning R."/>
            <person name="Bay R.A."/>
            <person name="Gillette P."/>
            <person name="Baker A.C."/>
            <person name="Traylor-Knowles N."/>
        </authorList>
    </citation>
    <scope>NUCLEOTIDE SEQUENCE [LARGE SCALE GENOMIC DNA]</scope>
    <source>
        <strain evidence="18">RSMAS</strain>
        <tissue evidence="18">Whole animal</tissue>
    </source>
</reference>
<evidence type="ECO:0000259" key="17">
    <source>
        <dbReference type="Pfam" id="PF02932"/>
    </source>
</evidence>
<keyword evidence="12 14" id="KW-0407">Ion channel</keyword>
<accession>A0A3M6UGI9</accession>
<feature type="domain" description="Neurotransmitter-gated ion-channel transmembrane" evidence="17">
    <location>
        <begin position="257"/>
        <end position="514"/>
    </location>
</feature>
<evidence type="ECO:0000256" key="9">
    <source>
        <dbReference type="ARBA" id="ARBA00023170"/>
    </source>
</evidence>
<evidence type="ECO:0000256" key="13">
    <source>
        <dbReference type="ARBA" id="ARBA00034099"/>
    </source>
</evidence>
<dbReference type="NCBIfam" id="TIGR00860">
    <property type="entry name" value="LIC"/>
    <property type="match status" value="1"/>
</dbReference>
<dbReference type="PROSITE" id="PS00236">
    <property type="entry name" value="NEUROTR_ION_CHANNEL"/>
    <property type="match status" value="1"/>
</dbReference>
<evidence type="ECO:0000256" key="12">
    <source>
        <dbReference type="ARBA" id="ARBA00023303"/>
    </source>
</evidence>
<name>A0A3M6UGI9_POCDA</name>
<dbReference type="GO" id="GO:0045211">
    <property type="term" value="C:postsynaptic membrane"/>
    <property type="evidence" value="ECO:0007669"/>
    <property type="project" value="InterPro"/>
</dbReference>
<keyword evidence="19" id="KW-1185">Reference proteome</keyword>
<evidence type="ECO:0000256" key="2">
    <source>
        <dbReference type="ARBA" id="ARBA00022475"/>
    </source>
</evidence>
<keyword evidence="9" id="KW-0675">Receptor</keyword>
<evidence type="ECO:0000256" key="14">
    <source>
        <dbReference type="RuleBase" id="RU000687"/>
    </source>
</evidence>
<evidence type="ECO:0000313" key="18">
    <source>
        <dbReference type="EMBL" id="RMX52689.1"/>
    </source>
</evidence>
<dbReference type="AlphaFoldDB" id="A0A3M6UGI9"/>
<keyword evidence="5" id="KW-0770">Synapse</keyword>
<dbReference type="Gene3D" id="2.70.170.10">
    <property type="entry name" value="Neurotransmitter-gated ion-channel ligand-binding domain"/>
    <property type="match status" value="1"/>
</dbReference>
<feature type="transmembrane region" description="Helical" evidence="14">
    <location>
        <begin position="251"/>
        <end position="275"/>
    </location>
</feature>
<dbReference type="InterPro" id="IPR006029">
    <property type="entry name" value="Neurotrans-gated_channel_TM"/>
</dbReference>
<comment type="similarity">
    <text evidence="14">Belongs to the ligand-gated ion channel (TC 1.A.9) family.</text>
</comment>
<dbReference type="STRING" id="46731.A0A3M6UGI9"/>
<dbReference type="InterPro" id="IPR038050">
    <property type="entry name" value="Neuro_actylchol_rec"/>
</dbReference>
<keyword evidence="3 14" id="KW-0812">Transmembrane</keyword>
<comment type="caution">
    <text evidence="18">The sequence shown here is derived from an EMBL/GenBank/DDBJ whole genome shotgun (WGS) entry which is preliminary data.</text>
</comment>
<feature type="transmembrane region" description="Helical" evidence="14">
    <location>
        <begin position="312"/>
        <end position="335"/>
    </location>
</feature>
<dbReference type="FunFam" id="1.20.58.390:FF:000073">
    <property type="entry name" value="Neuronal acetylcholine receptor subunit alpha-9-II"/>
    <property type="match status" value="1"/>
</dbReference>
<evidence type="ECO:0000256" key="8">
    <source>
        <dbReference type="ARBA" id="ARBA00023157"/>
    </source>
</evidence>
<dbReference type="PRINTS" id="PR00254">
    <property type="entry name" value="NICOTINICR"/>
</dbReference>
<dbReference type="Proteomes" id="UP000275408">
    <property type="component" value="Unassembled WGS sequence"/>
</dbReference>
<evidence type="ECO:0000313" key="19">
    <source>
        <dbReference type="Proteomes" id="UP000275408"/>
    </source>
</evidence>
<evidence type="ECO:0000256" key="15">
    <source>
        <dbReference type="SAM" id="MobiDB-lite"/>
    </source>
</evidence>
<dbReference type="EMBL" id="RCHS01001596">
    <property type="protein sequence ID" value="RMX52689.1"/>
    <property type="molecule type" value="Genomic_DNA"/>
</dbReference>
<dbReference type="CDD" id="cd18997">
    <property type="entry name" value="LGIC_ECD_nAChR"/>
    <property type="match status" value="1"/>
</dbReference>
<protein>
    <recommendedName>
        <fullName evidence="20">Neurotransmitter-gated ion-channel ligand-binding domain-containing protein</fullName>
    </recommendedName>
</protein>
<keyword evidence="6 14" id="KW-0406">Ion transport</keyword>